<proteinExistence type="predicted"/>
<evidence type="ECO:0000313" key="1">
    <source>
        <dbReference type="EMBL" id="JAD15543.1"/>
    </source>
</evidence>
<dbReference type="EMBL" id="GBRH01282352">
    <property type="protein sequence ID" value="JAD15543.1"/>
    <property type="molecule type" value="Transcribed_RNA"/>
</dbReference>
<sequence length="91" mass="10342">MDKEREERRSRMMGIVRMVSGFMAAGQISRLASSFLWPADGDARADKACTWHCCGAVASRFDAARFLTTVRGAGFRLWRLSGFFYLRPLLF</sequence>
<accession>A0A0A8XRY5</accession>
<organism evidence="1">
    <name type="scientific">Arundo donax</name>
    <name type="common">Giant reed</name>
    <name type="synonym">Donax arundinaceus</name>
    <dbReference type="NCBI Taxonomy" id="35708"/>
    <lineage>
        <taxon>Eukaryota</taxon>
        <taxon>Viridiplantae</taxon>
        <taxon>Streptophyta</taxon>
        <taxon>Embryophyta</taxon>
        <taxon>Tracheophyta</taxon>
        <taxon>Spermatophyta</taxon>
        <taxon>Magnoliopsida</taxon>
        <taxon>Liliopsida</taxon>
        <taxon>Poales</taxon>
        <taxon>Poaceae</taxon>
        <taxon>PACMAD clade</taxon>
        <taxon>Arundinoideae</taxon>
        <taxon>Arundineae</taxon>
        <taxon>Arundo</taxon>
    </lineage>
</organism>
<reference evidence="1" key="1">
    <citation type="submission" date="2014-09" db="EMBL/GenBank/DDBJ databases">
        <authorList>
            <person name="Magalhaes I.L.F."/>
            <person name="Oliveira U."/>
            <person name="Santos F.R."/>
            <person name="Vidigal T.H.D.A."/>
            <person name="Brescovit A.D."/>
            <person name="Santos A.J."/>
        </authorList>
    </citation>
    <scope>NUCLEOTIDE SEQUENCE</scope>
    <source>
        <tissue evidence="1">Shoot tissue taken approximately 20 cm above the soil surface</tissue>
    </source>
</reference>
<name>A0A0A8XRY5_ARUDO</name>
<protein>
    <submittedName>
        <fullName evidence="1">Uncharacterized protein</fullName>
    </submittedName>
</protein>
<dbReference type="AlphaFoldDB" id="A0A0A8XRY5"/>
<reference evidence="1" key="2">
    <citation type="journal article" date="2015" name="Data Brief">
        <title>Shoot transcriptome of the giant reed, Arundo donax.</title>
        <authorList>
            <person name="Barrero R.A."/>
            <person name="Guerrero F.D."/>
            <person name="Moolhuijzen P."/>
            <person name="Goolsby J.A."/>
            <person name="Tidwell J."/>
            <person name="Bellgard S.E."/>
            <person name="Bellgard M.I."/>
        </authorList>
    </citation>
    <scope>NUCLEOTIDE SEQUENCE</scope>
    <source>
        <tissue evidence="1">Shoot tissue taken approximately 20 cm above the soil surface</tissue>
    </source>
</reference>